<evidence type="ECO:0000313" key="9">
    <source>
        <dbReference type="Proteomes" id="UP000812440"/>
    </source>
</evidence>
<sequence>MTRIPEEVFEETDCVCSYGMKLTWDINDPKLPQDLKQFDRFQEWTDGYVRFIYSGEDKNAQRHLSGWAMRNTNNHNCQILKKSCLGVVVCSQNCTLPDGGKLKLRPAICDKARQKQQKKLCTNCSFPLELIPCRGHSGYPVTNFWRLEGRAIFFQAKGVHDHLRPESKSETEARRSAVKRQISSCHQSQKRKLLDPEVGRYSDSSGSFTNIHTISCIEGTDRFGLMADGNFPVSAQHYGSFQSADPYKPAYEAVGYQRDSVSPLQKCSNARIYMPRTPRGYDFSVPGYISSSSYPTIYKEPISSFSDADHVQFDGPQSSLRLMNTHEKNYEGTGKLHAWKQIFGKPTYGERSDYGQIQTSPGHSYYNGEYSCRYMRTPSPVPPALETVITTTTKVSYQAYKPSVVKYSDSSCDVKALQNYTHMQDSVPESLFPEIKAQEDFGVIKSAHGYQDQFPPKCERVDNLDFYRYGSCMGNSLIGQPYRYESCEY</sequence>
<dbReference type="Gene3D" id="3.30.70.3530">
    <property type="entry name" value="GCM motif"/>
    <property type="match status" value="1"/>
</dbReference>
<comment type="caution">
    <text evidence="8">The sequence shown here is derived from an EMBL/GenBank/DDBJ whole genome shotgun (WGS) entry which is preliminary data.</text>
</comment>
<dbReference type="InterPro" id="IPR039791">
    <property type="entry name" value="GCM"/>
</dbReference>
<dbReference type="GO" id="GO:0001228">
    <property type="term" value="F:DNA-binding transcription activator activity, RNA polymerase II-specific"/>
    <property type="evidence" value="ECO:0007669"/>
    <property type="project" value="InterPro"/>
</dbReference>
<proteinExistence type="predicted"/>
<dbReference type="AlphaFoldDB" id="A0A8T2JIT5"/>
<dbReference type="PANTHER" id="PTHR12414:SF7">
    <property type="entry name" value="CHORION-SPECIFIC TRANSCRIPTION FACTOR GCMB"/>
    <property type="match status" value="1"/>
</dbReference>
<evidence type="ECO:0000256" key="4">
    <source>
        <dbReference type="ARBA" id="ARBA00023125"/>
    </source>
</evidence>
<dbReference type="Proteomes" id="UP000812440">
    <property type="component" value="Chromosome 6"/>
</dbReference>
<dbReference type="SUPFAM" id="SSF90073">
    <property type="entry name" value="GCM domain"/>
    <property type="match status" value="1"/>
</dbReference>
<keyword evidence="5" id="KW-0804">Transcription</keyword>
<evidence type="ECO:0000259" key="7">
    <source>
        <dbReference type="PROSITE" id="PS50807"/>
    </source>
</evidence>
<dbReference type="OrthoDB" id="6241117at2759"/>
<gene>
    <name evidence="8" type="ORF">GDO86_011254</name>
</gene>
<dbReference type="Pfam" id="PF03615">
    <property type="entry name" value="GCM"/>
    <property type="match status" value="1"/>
</dbReference>
<evidence type="ECO:0000256" key="6">
    <source>
        <dbReference type="ARBA" id="ARBA00023242"/>
    </source>
</evidence>
<evidence type="ECO:0000313" key="8">
    <source>
        <dbReference type="EMBL" id="KAG8442386.1"/>
    </source>
</evidence>
<keyword evidence="3" id="KW-0805">Transcription regulation</keyword>
<dbReference type="InterPro" id="IPR043021">
    <property type="entry name" value="GCM_small"/>
</dbReference>
<keyword evidence="2" id="KW-0217">Developmental protein</keyword>
<dbReference type="InterPro" id="IPR043020">
    <property type="entry name" value="GCM_large"/>
</dbReference>
<dbReference type="EMBL" id="JAACNH010000005">
    <property type="protein sequence ID" value="KAG8442386.1"/>
    <property type="molecule type" value="Genomic_DNA"/>
</dbReference>
<organism evidence="8 9">
    <name type="scientific">Hymenochirus boettgeri</name>
    <name type="common">Congo dwarf clawed frog</name>
    <dbReference type="NCBI Taxonomy" id="247094"/>
    <lineage>
        <taxon>Eukaryota</taxon>
        <taxon>Metazoa</taxon>
        <taxon>Chordata</taxon>
        <taxon>Craniata</taxon>
        <taxon>Vertebrata</taxon>
        <taxon>Euteleostomi</taxon>
        <taxon>Amphibia</taxon>
        <taxon>Batrachia</taxon>
        <taxon>Anura</taxon>
        <taxon>Pipoidea</taxon>
        <taxon>Pipidae</taxon>
        <taxon>Pipinae</taxon>
        <taxon>Hymenochirus</taxon>
    </lineage>
</organism>
<dbReference type="GO" id="GO:0000978">
    <property type="term" value="F:RNA polymerase II cis-regulatory region sequence-specific DNA binding"/>
    <property type="evidence" value="ECO:0007669"/>
    <property type="project" value="TreeGrafter"/>
</dbReference>
<dbReference type="PROSITE" id="PS50807">
    <property type="entry name" value="GCM"/>
    <property type="match status" value="1"/>
</dbReference>
<accession>A0A8T2JIT5</accession>
<dbReference type="InterPro" id="IPR036115">
    <property type="entry name" value="GCM_dom_sf"/>
</dbReference>
<keyword evidence="4" id="KW-0238">DNA-binding</keyword>
<dbReference type="Gene3D" id="2.20.25.670">
    <property type="entry name" value="GCM domain, large subdomain"/>
    <property type="match status" value="1"/>
</dbReference>
<dbReference type="GO" id="GO:0042063">
    <property type="term" value="P:gliogenesis"/>
    <property type="evidence" value="ECO:0007669"/>
    <property type="project" value="TreeGrafter"/>
</dbReference>
<feature type="domain" description="GCM" evidence="7">
    <location>
        <begin position="22"/>
        <end position="177"/>
    </location>
</feature>
<reference evidence="8" key="1">
    <citation type="thesis" date="2020" institute="ProQuest LLC" country="789 East Eisenhower Parkway, Ann Arbor, MI, USA">
        <title>Comparative Genomics and Chromosome Evolution.</title>
        <authorList>
            <person name="Mudd A.B."/>
        </authorList>
    </citation>
    <scope>NUCLEOTIDE SEQUENCE</scope>
    <source>
        <strain evidence="8">Female2</strain>
        <tissue evidence="8">Blood</tissue>
    </source>
</reference>
<keyword evidence="9" id="KW-1185">Reference proteome</keyword>
<dbReference type="PANTHER" id="PTHR12414">
    <property type="entry name" value="GLIAL CELLS MISSING RELATED/GLIDE"/>
    <property type="match status" value="1"/>
</dbReference>
<dbReference type="GO" id="GO:0005634">
    <property type="term" value="C:nucleus"/>
    <property type="evidence" value="ECO:0007669"/>
    <property type="project" value="UniProtKB-SubCell"/>
</dbReference>
<dbReference type="FunFam" id="3.30.70.3530:FF:000001">
    <property type="entry name" value="Chorion-specific transcription factor GCMb"/>
    <property type="match status" value="1"/>
</dbReference>
<evidence type="ECO:0000256" key="5">
    <source>
        <dbReference type="ARBA" id="ARBA00023163"/>
    </source>
</evidence>
<dbReference type="InterPro" id="IPR003902">
    <property type="entry name" value="Tscrpt_reg_GCM"/>
</dbReference>
<comment type="subcellular location">
    <subcellularLocation>
        <location evidence="1">Nucleus</location>
    </subcellularLocation>
</comment>
<evidence type="ECO:0000256" key="1">
    <source>
        <dbReference type="ARBA" id="ARBA00004123"/>
    </source>
</evidence>
<evidence type="ECO:0000256" key="2">
    <source>
        <dbReference type="ARBA" id="ARBA00022473"/>
    </source>
</evidence>
<protein>
    <recommendedName>
        <fullName evidence="7">GCM domain-containing protein</fullName>
    </recommendedName>
</protein>
<name>A0A8T2JIT5_9PIPI</name>
<evidence type="ECO:0000256" key="3">
    <source>
        <dbReference type="ARBA" id="ARBA00023015"/>
    </source>
</evidence>
<keyword evidence="6" id="KW-0539">Nucleus</keyword>